<feature type="compositionally biased region" description="Basic and acidic residues" evidence="3">
    <location>
        <begin position="38"/>
        <end position="55"/>
    </location>
</feature>
<keyword evidence="5" id="KW-1185">Reference proteome</keyword>
<feature type="region of interest" description="Disordered" evidence="3">
    <location>
        <begin position="179"/>
        <end position="213"/>
    </location>
</feature>
<dbReference type="InterPro" id="IPR000424">
    <property type="entry name" value="Primosome_PriB/ssb"/>
</dbReference>
<dbReference type="Gramene" id="EME27967">
    <property type="protein sequence ID" value="EME27967"/>
    <property type="gene ID" value="Gasu_44730"/>
</dbReference>
<accession>M2XDC8</accession>
<dbReference type="PROSITE" id="PS50935">
    <property type="entry name" value="SSB"/>
    <property type="match status" value="1"/>
</dbReference>
<dbReference type="SUPFAM" id="SSF50249">
    <property type="entry name" value="Nucleic acid-binding proteins"/>
    <property type="match status" value="1"/>
</dbReference>
<dbReference type="RefSeq" id="XP_005704487.1">
    <property type="nucleotide sequence ID" value="XM_005704430.1"/>
</dbReference>
<dbReference type="KEGG" id="gsl:Gasu_44730"/>
<dbReference type="Gene3D" id="2.40.50.140">
    <property type="entry name" value="Nucleic acid-binding proteins"/>
    <property type="match status" value="1"/>
</dbReference>
<evidence type="ECO:0000256" key="1">
    <source>
        <dbReference type="ARBA" id="ARBA00023125"/>
    </source>
</evidence>
<reference evidence="5" key="1">
    <citation type="journal article" date="2013" name="Science">
        <title>Gene transfer from bacteria and archaea facilitated evolution of an extremophilic eukaryote.</title>
        <authorList>
            <person name="Schonknecht G."/>
            <person name="Chen W.H."/>
            <person name="Ternes C.M."/>
            <person name="Barbier G.G."/>
            <person name="Shrestha R.P."/>
            <person name="Stanke M."/>
            <person name="Brautigam A."/>
            <person name="Baker B.J."/>
            <person name="Banfield J.F."/>
            <person name="Garavito R.M."/>
            <person name="Carr K."/>
            <person name="Wilkerson C."/>
            <person name="Rensing S.A."/>
            <person name="Gagneul D."/>
            <person name="Dickenson N.E."/>
            <person name="Oesterhelt C."/>
            <person name="Lercher M.J."/>
            <person name="Weber A.P."/>
        </authorList>
    </citation>
    <scope>NUCLEOTIDE SEQUENCE [LARGE SCALE GENOMIC DNA]</scope>
    <source>
        <strain evidence="5">074W</strain>
    </source>
</reference>
<organism evidence="4 5">
    <name type="scientific">Galdieria sulphuraria</name>
    <name type="common">Red alga</name>
    <dbReference type="NCBI Taxonomy" id="130081"/>
    <lineage>
        <taxon>Eukaryota</taxon>
        <taxon>Rhodophyta</taxon>
        <taxon>Bangiophyceae</taxon>
        <taxon>Galdieriales</taxon>
        <taxon>Galdieriaceae</taxon>
        <taxon>Galdieria</taxon>
    </lineage>
</organism>
<dbReference type="NCBIfam" id="TIGR00621">
    <property type="entry name" value="ssb"/>
    <property type="match status" value="1"/>
</dbReference>
<dbReference type="GO" id="GO:0009295">
    <property type="term" value="C:nucleoid"/>
    <property type="evidence" value="ECO:0007669"/>
    <property type="project" value="TreeGrafter"/>
</dbReference>
<dbReference type="Pfam" id="PF00436">
    <property type="entry name" value="SSB"/>
    <property type="match status" value="1"/>
</dbReference>
<sequence length="213" mass="24666">MAFASISRYCKRLLFPSRSFCNHRNSFPEENPSFQQEWNRERKGPSTLETNRDKNSPPYIHDTKWFGGSLNRVILIGYVGQNPVARNISSSTVAWNFPLSTAYKRKTGEEGEQVVTDWHNVTVYASPSAKFLEVMIQKGNQLFLSGSLHTNTFVDHSGIKRKRCEISVSMEGKGEVRLLSRPKRNNESFQRERLENQQEERPLPDFQPIKREK</sequence>
<dbReference type="CDD" id="cd04496">
    <property type="entry name" value="SSB_OBF"/>
    <property type="match status" value="1"/>
</dbReference>
<name>M2XDC8_GALSU</name>
<feature type="region of interest" description="Disordered" evidence="3">
    <location>
        <begin position="29"/>
        <end position="55"/>
    </location>
</feature>
<dbReference type="Proteomes" id="UP000030680">
    <property type="component" value="Unassembled WGS sequence"/>
</dbReference>
<proteinExistence type="predicted"/>
<dbReference type="PANTHER" id="PTHR10302:SF0">
    <property type="entry name" value="SINGLE-STRANDED DNA-BINDING PROTEIN, MITOCHONDRIAL"/>
    <property type="match status" value="1"/>
</dbReference>
<dbReference type="EMBL" id="KB454525">
    <property type="protein sequence ID" value="EME27967.1"/>
    <property type="molecule type" value="Genomic_DNA"/>
</dbReference>
<evidence type="ECO:0000313" key="4">
    <source>
        <dbReference type="EMBL" id="EME27967.1"/>
    </source>
</evidence>
<protein>
    <submittedName>
        <fullName evidence="4">Single-strand DNA-binding protein</fullName>
    </submittedName>
</protein>
<keyword evidence="1 2" id="KW-0238">DNA-binding</keyword>
<dbReference type="AlphaFoldDB" id="M2XDC8"/>
<dbReference type="InterPro" id="IPR012340">
    <property type="entry name" value="NA-bd_OB-fold"/>
</dbReference>
<dbReference type="GO" id="GO:0003697">
    <property type="term" value="F:single-stranded DNA binding"/>
    <property type="evidence" value="ECO:0007669"/>
    <property type="project" value="InterPro"/>
</dbReference>
<evidence type="ECO:0000256" key="3">
    <source>
        <dbReference type="SAM" id="MobiDB-lite"/>
    </source>
</evidence>
<dbReference type="STRING" id="130081.M2XDC8"/>
<dbReference type="OrthoDB" id="1078367at2759"/>
<evidence type="ECO:0000256" key="2">
    <source>
        <dbReference type="PROSITE-ProRule" id="PRU00252"/>
    </source>
</evidence>
<evidence type="ECO:0000313" key="5">
    <source>
        <dbReference type="Proteomes" id="UP000030680"/>
    </source>
</evidence>
<dbReference type="InterPro" id="IPR011344">
    <property type="entry name" value="ssDNA-bd"/>
</dbReference>
<dbReference type="GO" id="GO:0006260">
    <property type="term" value="P:DNA replication"/>
    <property type="evidence" value="ECO:0007669"/>
    <property type="project" value="InterPro"/>
</dbReference>
<gene>
    <name evidence="4" type="ORF">Gasu_44730</name>
</gene>
<dbReference type="PANTHER" id="PTHR10302">
    <property type="entry name" value="SINGLE-STRANDED DNA-BINDING PROTEIN"/>
    <property type="match status" value="1"/>
</dbReference>
<dbReference type="GeneID" id="17086843"/>